<dbReference type="Gene3D" id="6.10.250.3150">
    <property type="match status" value="1"/>
</dbReference>
<evidence type="ECO:0000259" key="4">
    <source>
        <dbReference type="Pfam" id="PF01551"/>
    </source>
</evidence>
<keyword evidence="6" id="KW-1185">Reference proteome</keyword>
<dbReference type="GO" id="GO:0004222">
    <property type="term" value="F:metalloendopeptidase activity"/>
    <property type="evidence" value="ECO:0007669"/>
    <property type="project" value="TreeGrafter"/>
</dbReference>
<keyword evidence="1" id="KW-0732">Signal</keyword>
<feature type="domain" description="M23ase beta-sheet core" evidence="4">
    <location>
        <begin position="324"/>
        <end position="417"/>
    </location>
</feature>
<name>A0A5C4RY68_PROVB</name>
<organism evidence="5 6">
    <name type="scientific">Prosthecochloris vibrioformis</name>
    <name type="common">Chlorobium vibrioforme</name>
    <dbReference type="NCBI Taxonomy" id="1098"/>
    <lineage>
        <taxon>Bacteria</taxon>
        <taxon>Pseudomonadati</taxon>
        <taxon>Chlorobiota</taxon>
        <taxon>Chlorobiia</taxon>
        <taxon>Chlorobiales</taxon>
        <taxon>Chlorobiaceae</taxon>
        <taxon>Prosthecochloris</taxon>
    </lineage>
</organism>
<evidence type="ECO:0000256" key="1">
    <source>
        <dbReference type="ARBA" id="ARBA00022729"/>
    </source>
</evidence>
<dbReference type="CDD" id="cd12797">
    <property type="entry name" value="M23_peptidase"/>
    <property type="match status" value="1"/>
</dbReference>
<dbReference type="Gene3D" id="2.70.70.10">
    <property type="entry name" value="Glucose Permease (Domain IIA)"/>
    <property type="match status" value="1"/>
</dbReference>
<dbReference type="EMBL" id="VDCI01000007">
    <property type="protein sequence ID" value="TNJ36246.1"/>
    <property type="molecule type" value="Genomic_DNA"/>
</dbReference>
<dbReference type="InterPro" id="IPR050570">
    <property type="entry name" value="Cell_wall_metabolism_enzyme"/>
</dbReference>
<sequence length="423" mass="47656">MHIETLHRYLGSTAAVLVSLLLLVLPFVPVQAETELQKIMKERKELERSMGSLRQQLGEYQDKLQQVDKQEKQSINAVSNYSTQIKLLKKLISQNNRKLHAQNREIRLLQDRLASNRSRHRQLVDDVALIARSAYKHGPEHDMELFFSSSSINQAFVRARYIGLMAESVDMIVNDLQRSSEELDRTRSRLERSYRQRASSLDEQKGQMKSVSGKKKEKEKLLAELKKDKKTYAAQIRENREKLDQLQRKIEELIEAEQVAIEREKQRRLLEEGAAAAAADEAALAGISLDFPKSKGGIPWPVHGGVVTRRFGRVTDPDLNIVTTNNGIDISVSKHTPVRAVSGGIVSQVTYMPRFGNIVLLRHAGSWLTVYANLTNISAATGDVVLGGEVIGYSGTMPAGGSLVHFELWNGREKLDPETWLKK</sequence>
<reference evidence="5 6" key="1">
    <citation type="submission" date="2019-05" db="EMBL/GenBank/DDBJ databases">
        <title>Draft Whole-Genome sequence of the green sulfur bacterium Prosthecochloris vibrioformis DSM 260.</title>
        <authorList>
            <person name="Meyer T.E."/>
            <person name="Kyndt J.A."/>
        </authorList>
    </citation>
    <scope>NUCLEOTIDE SEQUENCE [LARGE SCALE GENOMIC DNA]</scope>
    <source>
        <strain evidence="5 6">DSM 260</strain>
    </source>
</reference>
<dbReference type="Pfam" id="PF01551">
    <property type="entry name" value="Peptidase_M23"/>
    <property type="match status" value="1"/>
</dbReference>
<dbReference type="InterPro" id="IPR016047">
    <property type="entry name" value="M23ase_b-sheet_dom"/>
</dbReference>
<dbReference type="PANTHER" id="PTHR21666:SF289">
    <property type="entry name" value="L-ALA--D-GLU ENDOPEPTIDASE"/>
    <property type="match status" value="1"/>
</dbReference>
<dbReference type="SUPFAM" id="SSF51261">
    <property type="entry name" value="Duplicated hybrid motif"/>
    <property type="match status" value="1"/>
</dbReference>
<feature type="region of interest" description="Disordered" evidence="3">
    <location>
        <begin position="184"/>
        <end position="217"/>
    </location>
</feature>
<gene>
    <name evidence="5" type="ORF">FGF68_08390</name>
</gene>
<protein>
    <submittedName>
        <fullName evidence="5">Peptidase M23</fullName>
    </submittedName>
</protein>
<proteinExistence type="predicted"/>
<dbReference type="RefSeq" id="WP_068867567.1">
    <property type="nucleotide sequence ID" value="NZ_VDCI01000007.1"/>
</dbReference>
<evidence type="ECO:0000313" key="6">
    <source>
        <dbReference type="Proteomes" id="UP000309544"/>
    </source>
</evidence>
<dbReference type="Proteomes" id="UP000309544">
    <property type="component" value="Unassembled WGS sequence"/>
</dbReference>
<keyword evidence="2" id="KW-0175">Coiled coil</keyword>
<dbReference type="InterPro" id="IPR011055">
    <property type="entry name" value="Dup_hybrid_motif"/>
</dbReference>
<dbReference type="PANTHER" id="PTHR21666">
    <property type="entry name" value="PEPTIDASE-RELATED"/>
    <property type="match status" value="1"/>
</dbReference>
<evidence type="ECO:0000256" key="2">
    <source>
        <dbReference type="SAM" id="Coils"/>
    </source>
</evidence>
<dbReference type="AlphaFoldDB" id="A0A5C4RY68"/>
<evidence type="ECO:0000313" key="5">
    <source>
        <dbReference type="EMBL" id="TNJ36246.1"/>
    </source>
</evidence>
<accession>A0A5C4RY68</accession>
<feature type="compositionally biased region" description="Basic and acidic residues" evidence="3">
    <location>
        <begin position="184"/>
        <end position="206"/>
    </location>
</feature>
<comment type="caution">
    <text evidence="5">The sequence shown here is derived from an EMBL/GenBank/DDBJ whole genome shotgun (WGS) entry which is preliminary data.</text>
</comment>
<evidence type="ECO:0000256" key="3">
    <source>
        <dbReference type="SAM" id="MobiDB-lite"/>
    </source>
</evidence>
<feature type="coiled-coil region" evidence="2">
    <location>
        <begin position="36"/>
        <end position="112"/>
    </location>
</feature>